<sequence length="79" mass="7785">MNPVLSKSTKYAARAACSVLLLAAPVLVLAQPAAAEGPKTPQEAAACRGVLNTFFGGSLFGAGGVNALCTVQPVPADGS</sequence>
<evidence type="ECO:0000256" key="1">
    <source>
        <dbReference type="SAM" id="SignalP"/>
    </source>
</evidence>
<dbReference type="Proteomes" id="UP001596067">
    <property type="component" value="Unassembled WGS sequence"/>
</dbReference>
<gene>
    <name evidence="2" type="ORF">ACFP0N_18340</name>
</gene>
<keyword evidence="1" id="KW-0732">Signal</keyword>
<name>A0ABW1EYK0_9ACTN</name>
<evidence type="ECO:0000313" key="2">
    <source>
        <dbReference type="EMBL" id="MFC5886931.1"/>
    </source>
</evidence>
<accession>A0ABW1EYK0</accession>
<protein>
    <recommendedName>
        <fullName evidence="4">Secreted protein</fullName>
    </recommendedName>
</protein>
<feature type="signal peptide" evidence="1">
    <location>
        <begin position="1"/>
        <end position="30"/>
    </location>
</feature>
<proteinExistence type="predicted"/>
<comment type="caution">
    <text evidence="2">The sequence shown here is derived from an EMBL/GenBank/DDBJ whole genome shotgun (WGS) entry which is preliminary data.</text>
</comment>
<feature type="chain" id="PRO_5046635600" description="Secreted protein" evidence="1">
    <location>
        <begin position="31"/>
        <end position="79"/>
    </location>
</feature>
<dbReference type="EMBL" id="JBHSOD010000021">
    <property type="protein sequence ID" value="MFC5886931.1"/>
    <property type="molecule type" value="Genomic_DNA"/>
</dbReference>
<organism evidence="2 3">
    <name type="scientific">Kitasatospora aburaviensis</name>
    <dbReference type="NCBI Taxonomy" id="67265"/>
    <lineage>
        <taxon>Bacteria</taxon>
        <taxon>Bacillati</taxon>
        <taxon>Actinomycetota</taxon>
        <taxon>Actinomycetes</taxon>
        <taxon>Kitasatosporales</taxon>
        <taxon>Streptomycetaceae</taxon>
        <taxon>Kitasatospora</taxon>
    </lineage>
</organism>
<evidence type="ECO:0008006" key="4">
    <source>
        <dbReference type="Google" id="ProtNLM"/>
    </source>
</evidence>
<reference evidence="3" key="1">
    <citation type="journal article" date="2019" name="Int. J. Syst. Evol. Microbiol.">
        <title>The Global Catalogue of Microorganisms (GCM) 10K type strain sequencing project: providing services to taxonomists for standard genome sequencing and annotation.</title>
        <authorList>
            <consortium name="The Broad Institute Genomics Platform"/>
            <consortium name="The Broad Institute Genome Sequencing Center for Infectious Disease"/>
            <person name="Wu L."/>
            <person name="Ma J."/>
        </authorList>
    </citation>
    <scope>NUCLEOTIDE SEQUENCE [LARGE SCALE GENOMIC DNA]</scope>
    <source>
        <strain evidence="3">CGMCC 4.1469</strain>
    </source>
</reference>
<keyword evidence="3" id="KW-1185">Reference proteome</keyword>
<evidence type="ECO:0000313" key="3">
    <source>
        <dbReference type="Proteomes" id="UP001596067"/>
    </source>
</evidence>
<dbReference type="RefSeq" id="WP_313767469.1">
    <property type="nucleotide sequence ID" value="NZ_BAAAVH010000027.1"/>
</dbReference>